<dbReference type="STRING" id="267748.MMOB0730"/>
<dbReference type="PANTHER" id="PTHR11669">
    <property type="entry name" value="REPLICATION FACTOR C / DNA POLYMERASE III GAMMA-TAU SUBUNIT"/>
    <property type="match status" value="1"/>
</dbReference>
<dbReference type="Gene3D" id="3.40.50.300">
    <property type="entry name" value="P-loop containing nucleotide triphosphate hydrolases"/>
    <property type="match status" value="1"/>
</dbReference>
<evidence type="ECO:0000259" key="9">
    <source>
        <dbReference type="SMART" id="SM00382"/>
    </source>
</evidence>
<dbReference type="FunFam" id="1.10.8.60:FF:000013">
    <property type="entry name" value="DNA polymerase III subunit gamma/tau"/>
    <property type="match status" value="1"/>
</dbReference>
<dbReference type="InterPro" id="IPR045085">
    <property type="entry name" value="HLD_clamp_pol_III_gamma_tau"/>
</dbReference>
<dbReference type="SUPFAM" id="SSF48019">
    <property type="entry name" value="post-AAA+ oligomerization domain-like"/>
    <property type="match status" value="1"/>
</dbReference>
<dbReference type="GO" id="GO:0003887">
    <property type="term" value="F:DNA-directed DNA polymerase activity"/>
    <property type="evidence" value="ECO:0007669"/>
    <property type="project" value="UniProtKB-KW"/>
</dbReference>
<evidence type="ECO:0000313" key="11">
    <source>
        <dbReference type="Proteomes" id="UP000009072"/>
    </source>
</evidence>
<comment type="catalytic activity">
    <reaction evidence="7 8">
        <text>DNA(n) + a 2'-deoxyribonucleoside 5'-triphosphate = DNA(n+1) + diphosphate</text>
        <dbReference type="Rhea" id="RHEA:22508"/>
        <dbReference type="Rhea" id="RHEA-COMP:17339"/>
        <dbReference type="Rhea" id="RHEA-COMP:17340"/>
        <dbReference type="ChEBI" id="CHEBI:33019"/>
        <dbReference type="ChEBI" id="CHEBI:61560"/>
        <dbReference type="ChEBI" id="CHEBI:173112"/>
        <dbReference type="EC" id="2.7.7.7"/>
    </reaction>
</comment>
<dbReference type="EC" id="2.7.7.7" evidence="8"/>
<comment type="function">
    <text evidence="8">DNA polymerase III is a complex, multichain enzyme responsible for most of the replicative synthesis in bacteria. This DNA polymerase also exhibits 3' to 5' exonuclease activity.</text>
</comment>
<dbReference type="GO" id="GO:0005524">
    <property type="term" value="F:ATP binding"/>
    <property type="evidence" value="ECO:0007669"/>
    <property type="project" value="UniProtKB-KW"/>
</dbReference>
<evidence type="ECO:0000313" key="10">
    <source>
        <dbReference type="EMBL" id="AAT27559.1"/>
    </source>
</evidence>
<dbReference type="Proteomes" id="UP000009072">
    <property type="component" value="Chromosome"/>
</dbReference>
<keyword evidence="4" id="KW-0862">Zinc</keyword>
<feature type="domain" description="AAA+ ATPase" evidence="9">
    <location>
        <begin position="37"/>
        <end position="180"/>
    </location>
</feature>
<dbReference type="InterPro" id="IPR012763">
    <property type="entry name" value="DNA_pol_III_sug/sutau_N"/>
</dbReference>
<evidence type="ECO:0000256" key="4">
    <source>
        <dbReference type="ARBA" id="ARBA00022833"/>
    </source>
</evidence>
<dbReference type="SMART" id="SM00382">
    <property type="entry name" value="AAA"/>
    <property type="match status" value="1"/>
</dbReference>
<comment type="similarity">
    <text evidence="1 8">Belongs to the DnaX/STICHEL family.</text>
</comment>
<evidence type="ECO:0000256" key="5">
    <source>
        <dbReference type="ARBA" id="ARBA00022840"/>
    </source>
</evidence>
<dbReference type="InterPro" id="IPR001270">
    <property type="entry name" value="ClpA/B"/>
</dbReference>
<dbReference type="PANTHER" id="PTHR11669:SF0">
    <property type="entry name" value="PROTEIN STICHEL-LIKE 2"/>
    <property type="match status" value="1"/>
</dbReference>
<dbReference type="CDD" id="cd18137">
    <property type="entry name" value="HLD_clamp_pol_III_gamma_tau"/>
    <property type="match status" value="1"/>
</dbReference>
<dbReference type="RefSeq" id="WP_011264593.1">
    <property type="nucleotide sequence ID" value="NC_006908.1"/>
</dbReference>
<dbReference type="KEGG" id="mmo:MMOB0730"/>
<dbReference type="NCBIfam" id="NF004046">
    <property type="entry name" value="PRK05563.1"/>
    <property type="match status" value="1"/>
</dbReference>
<keyword evidence="3 8" id="KW-0547">Nucleotide-binding</keyword>
<organism evidence="10 11">
    <name type="scientific">Mycoplasma mobile (strain ATCC 43663 / 163K / NCTC 11711)</name>
    <name type="common">Mesomycoplasma mobile</name>
    <dbReference type="NCBI Taxonomy" id="267748"/>
    <lineage>
        <taxon>Bacteria</taxon>
        <taxon>Bacillati</taxon>
        <taxon>Mycoplasmatota</taxon>
        <taxon>Mycoplasmoidales</taxon>
        <taxon>Metamycoplasmataceae</taxon>
        <taxon>Mesomycoplasma</taxon>
    </lineage>
</organism>
<dbReference type="InterPro" id="IPR003593">
    <property type="entry name" value="AAA+_ATPase"/>
</dbReference>
<keyword evidence="8 10" id="KW-0808">Transferase</keyword>
<dbReference type="EMBL" id="AE017308">
    <property type="protein sequence ID" value="AAT27559.1"/>
    <property type="molecule type" value="Genomic_DNA"/>
</dbReference>
<accession>Q6KIL7</accession>
<dbReference type="OrthoDB" id="9810148at2"/>
<dbReference type="Pfam" id="PF22608">
    <property type="entry name" value="DNAX_ATPase_lid"/>
    <property type="match status" value="1"/>
</dbReference>
<evidence type="ECO:0000256" key="7">
    <source>
        <dbReference type="ARBA" id="ARBA00049244"/>
    </source>
</evidence>
<evidence type="ECO:0000256" key="1">
    <source>
        <dbReference type="ARBA" id="ARBA00006360"/>
    </source>
</evidence>
<keyword evidence="11" id="KW-1185">Reference proteome</keyword>
<keyword evidence="8 10" id="KW-0548">Nucleotidyltransferase</keyword>
<dbReference type="InterPro" id="IPR008921">
    <property type="entry name" value="DNA_pol3_clamp-load_cplx_C"/>
</dbReference>
<dbReference type="GO" id="GO:0006261">
    <property type="term" value="P:DNA-templated DNA replication"/>
    <property type="evidence" value="ECO:0007669"/>
    <property type="project" value="TreeGrafter"/>
</dbReference>
<evidence type="ECO:0000256" key="2">
    <source>
        <dbReference type="ARBA" id="ARBA00022723"/>
    </source>
</evidence>
<proteinExistence type="inferred from homology"/>
<dbReference type="SUPFAM" id="SSF52540">
    <property type="entry name" value="P-loop containing nucleoside triphosphate hydrolases"/>
    <property type="match status" value="1"/>
</dbReference>
<dbReference type="NCBIfam" id="TIGR02397">
    <property type="entry name" value="dnaX_nterm"/>
    <property type="match status" value="1"/>
</dbReference>
<dbReference type="Gene3D" id="1.10.8.60">
    <property type="match status" value="1"/>
</dbReference>
<name>Q6KIL7_MYCM1</name>
<dbReference type="GO" id="GO:0009360">
    <property type="term" value="C:DNA polymerase III complex"/>
    <property type="evidence" value="ECO:0007669"/>
    <property type="project" value="InterPro"/>
</dbReference>
<keyword evidence="6 8" id="KW-0239">DNA-directed DNA polymerase</keyword>
<dbReference type="GO" id="GO:0003677">
    <property type="term" value="F:DNA binding"/>
    <property type="evidence" value="ECO:0007669"/>
    <property type="project" value="InterPro"/>
</dbReference>
<keyword evidence="8" id="KW-0235">DNA replication</keyword>
<dbReference type="AlphaFoldDB" id="Q6KIL7"/>
<dbReference type="CDD" id="cd00009">
    <property type="entry name" value="AAA"/>
    <property type="match status" value="1"/>
</dbReference>
<gene>
    <name evidence="8 10" type="primary">dnaX</name>
    <name evidence="10" type="ordered locus">MMOB0730</name>
</gene>
<dbReference type="InterPro" id="IPR027417">
    <property type="entry name" value="P-loop_NTPase"/>
</dbReference>
<dbReference type="FunFam" id="3.40.50.300:FF:000014">
    <property type="entry name" value="DNA polymerase III subunit gamma/tau"/>
    <property type="match status" value="1"/>
</dbReference>
<keyword evidence="5 8" id="KW-0067">ATP-binding</keyword>
<dbReference type="PRINTS" id="PR00300">
    <property type="entry name" value="CLPPROTEASEA"/>
</dbReference>
<sequence length="720" mass="83976">MDYKALYRKYRPKNFDEIKGQDHIVTTLKNILNFDKLSHAYLFSGPRGTGKTSVAKIFAAALNCEHEIQKEKICNLCVENLDNNLDIIEIDAASNNGVDEIRELREKVKYSPSQYKYKVYIIDEAHMLTKSAFNALLKTLEEPPKHAIFILATTDPQKIPLTVISRVQRFNFKRITLPILEKQLQEVLTKENIRINKNALTLIAKMAEGGLRDALSIADQISIFSNNNITEKEVDEVFSLVSIEDQIYFLNLIYKKDTTTVLRTINNYIESGINIEKLVINLIDIIRDFIVFNKTHASNLLEYLNEEDLKELEIDIHFAYQTKDALMPLLSDLKHSEIPTRNFEIIILQLLHESKRDEILEQNKKNSLSEFFKNEDTQPIHLADSKVKQKNENAIKFTAPTETFETEFSSNDKKNSNKSFLKNEMNSITNTDKLLEETTQSINLENENLNEYKQINEHILSTDILDLENIIIDTGEIDLNDKILNQSKIDFFENQDEEFFSFDNSKNETFENEEYSNEQISENSTIKKILNQKENKEIASNDPSNLQELDITDLVKEKNSFQNQFFNDLNEVKIVNLLMQTDPLFLKECKDIWKNLFSYKTDQKFNKEILYLENTKLIAASEKFIMVSADDDNLITKLIEKSKENNFNMFIEKITKGPKHFFAITKKEFKESRKMWNEINEQKRSFKIEKLSKPKSFDNSKEKTEEFARNIFGDTLEIKK</sequence>
<keyword evidence="2" id="KW-0479">Metal-binding</keyword>
<dbReference type="eggNOG" id="COG2812">
    <property type="taxonomic scope" value="Bacteria"/>
</dbReference>
<dbReference type="HOGENOM" id="CLU_006229_0_3_14"/>
<evidence type="ECO:0000256" key="8">
    <source>
        <dbReference type="RuleBase" id="RU364063"/>
    </source>
</evidence>
<dbReference type="Pfam" id="PF13177">
    <property type="entry name" value="DNA_pol3_delta2"/>
    <property type="match status" value="1"/>
</dbReference>
<protein>
    <recommendedName>
        <fullName evidence="8">DNA polymerase III subunit gamma/tau</fullName>
        <ecNumber evidence="8">2.7.7.7</ecNumber>
    </recommendedName>
</protein>
<dbReference type="GO" id="GO:0046872">
    <property type="term" value="F:metal ion binding"/>
    <property type="evidence" value="ECO:0007669"/>
    <property type="project" value="UniProtKB-KW"/>
</dbReference>
<evidence type="ECO:0000256" key="6">
    <source>
        <dbReference type="ARBA" id="ARBA00022932"/>
    </source>
</evidence>
<evidence type="ECO:0000256" key="3">
    <source>
        <dbReference type="ARBA" id="ARBA00022741"/>
    </source>
</evidence>
<comment type="subunit">
    <text evidence="8">DNA polymerase III contains a core (composed of alpha, epsilon and theta chains) that associates with a tau subunit. This core dimerizes to form the POLIII' complex. PolIII' associates with the gamma complex (composed of gamma, delta, delta', psi and chi chains) and with the beta chain to form the complete DNA polymerase III complex.</text>
</comment>
<reference evidence="10 11" key="1">
    <citation type="journal article" date="2004" name="Genome Res.">
        <title>The complete genome and proteome of Mycoplasma mobile.</title>
        <authorList>
            <person name="Jaffe J.D."/>
            <person name="Stange-Thomann N."/>
            <person name="Smith C."/>
            <person name="DeCaprio D."/>
            <person name="Fisher S."/>
            <person name="Butler J."/>
            <person name="Calvo S."/>
            <person name="Elkins T."/>
            <person name="FitzGerald M.G."/>
            <person name="Hafez N."/>
            <person name="Kodira C.D."/>
            <person name="Major J."/>
            <person name="Wang S."/>
            <person name="Wilkinson J."/>
            <person name="Nicol R."/>
            <person name="Nusbaum C."/>
            <person name="Birren B."/>
            <person name="Berg H.C."/>
            <person name="Church G.M."/>
        </authorList>
    </citation>
    <scope>NUCLEOTIDE SEQUENCE [LARGE SCALE GENOMIC DNA]</scope>
    <source>
        <strain evidence="11">ATCC 43663 / 163K / NCTC 11711</strain>
    </source>
</reference>
<dbReference type="InterPro" id="IPR050238">
    <property type="entry name" value="DNA_Rep/Repair_Clamp_Loader"/>
</dbReference>